<comment type="function">
    <text evidence="9">ATP dependent phosphorylation of adenosine and other related nucleoside analogs to monophosphate derivatives.</text>
</comment>
<dbReference type="InterPro" id="IPR002173">
    <property type="entry name" value="Carboh/pur_kinase_PfkB_CS"/>
</dbReference>
<evidence type="ECO:0000256" key="6">
    <source>
        <dbReference type="ARBA" id="ARBA00022741"/>
    </source>
</evidence>
<evidence type="ECO:0000256" key="2">
    <source>
        <dbReference type="ARBA" id="ARBA00010688"/>
    </source>
</evidence>
<evidence type="ECO:0000259" key="10">
    <source>
        <dbReference type="Pfam" id="PF00294"/>
    </source>
</evidence>
<comment type="subunit">
    <text evidence="9">Monomer.</text>
</comment>
<keyword evidence="5 9" id="KW-0660">Purine salvage</keyword>
<comment type="similarity">
    <text evidence="2 9">Belongs to the carbohydrate kinase PfkB family.</text>
</comment>
<dbReference type="InterPro" id="IPR011611">
    <property type="entry name" value="PfkB_dom"/>
</dbReference>
<dbReference type="Gene3D" id="3.40.1190.20">
    <property type="match status" value="1"/>
</dbReference>
<keyword evidence="12" id="KW-1185">Reference proteome</keyword>
<dbReference type="EMBL" id="JAPWTJ010000155">
    <property type="protein sequence ID" value="KAJ8981883.1"/>
    <property type="molecule type" value="Genomic_DNA"/>
</dbReference>
<evidence type="ECO:0000256" key="8">
    <source>
        <dbReference type="ARBA" id="ARBA00022840"/>
    </source>
</evidence>
<dbReference type="Pfam" id="PF00294">
    <property type="entry name" value="PfkB"/>
    <property type="match status" value="1"/>
</dbReference>
<dbReference type="PROSITE" id="PS00584">
    <property type="entry name" value="PFKB_KINASES_2"/>
    <property type="match status" value="1"/>
</dbReference>
<gene>
    <name evidence="11" type="ORF">NQ317_007274</name>
</gene>
<proteinExistence type="inferred from homology"/>
<dbReference type="EC" id="2.7.1.20" evidence="3 9"/>
<dbReference type="PANTHER" id="PTHR45769">
    <property type="entry name" value="ADENOSINE KINASE"/>
    <property type="match status" value="1"/>
</dbReference>
<evidence type="ECO:0000256" key="5">
    <source>
        <dbReference type="ARBA" id="ARBA00022726"/>
    </source>
</evidence>
<comment type="cofactor">
    <cofactor evidence="9">
        <name>Mg(2+)</name>
        <dbReference type="ChEBI" id="CHEBI:18420"/>
    </cofactor>
    <text evidence="9">Binds 3 Mg(2+) ions per subunit.</text>
</comment>
<comment type="subcellular location">
    <subcellularLocation>
        <location evidence="9">Nucleus</location>
    </subcellularLocation>
</comment>
<evidence type="ECO:0000256" key="4">
    <source>
        <dbReference type="ARBA" id="ARBA00022679"/>
    </source>
</evidence>
<comment type="catalytic activity">
    <reaction evidence="9">
        <text>adenosine + ATP = AMP + ADP + H(+)</text>
        <dbReference type="Rhea" id="RHEA:20824"/>
        <dbReference type="ChEBI" id="CHEBI:15378"/>
        <dbReference type="ChEBI" id="CHEBI:16335"/>
        <dbReference type="ChEBI" id="CHEBI:30616"/>
        <dbReference type="ChEBI" id="CHEBI:456215"/>
        <dbReference type="ChEBI" id="CHEBI:456216"/>
        <dbReference type="EC" id="2.7.1.20"/>
    </reaction>
</comment>
<protein>
    <recommendedName>
        <fullName evidence="3 9">Adenosine kinase</fullName>
        <shortName evidence="9">AK</shortName>
        <ecNumber evidence="3 9">2.7.1.20</ecNumber>
    </recommendedName>
    <alternativeName>
        <fullName evidence="9">Adenosine 5'-phosphotransferase</fullName>
    </alternativeName>
</protein>
<evidence type="ECO:0000313" key="12">
    <source>
        <dbReference type="Proteomes" id="UP001162164"/>
    </source>
</evidence>
<accession>A0ABQ9JV08</accession>
<evidence type="ECO:0000256" key="7">
    <source>
        <dbReference type="ARBA" id="ARBA00022777"/>
    </source>
</evidence>
<dbReference type="InterPro" id="IPR029056">
    <property type="entry name" value="Ribokinase-like"/>
</dbReference>
<comment type="pathway">
    <text evidence="1 9">Purine metabolism; AMP biosynthesis via salvage pathway; AMP from adenosine: step 1/1.</text>
</comment>
<evidence type="ECO:0000256" key="1">
    <source>
        <dbReference type="ARBA" id="ARBA00004801"/>
    </source>
</evidence>
<evidence type="ECO:0000256" key="3">
    <source>
        <dbReference type="ARBA" id="ARBA00012119"/>
    </source>
</evidence>
<dbReference type="SUPFAM" id="SSF53613">
    <property type="entry name" value="Ribokinase-like"/>
    <property type="match status" value="1"/>
</dbReference>
<name>A0ABQ9JV08_9CUCU</name>
<dbReference type="InterPro" id="IPR001805">
    <property type="entry name" value="Adenokinase"/>
</dbReference>
<dbReference type="Proteomes" id="UP001162164">
    <property type="component" value="Unassembled WGS sequence"/>
</dbReference>
<sequence>MVQELQPRFFATAEKKKWENERRIEGQVQKEREEEGAPLVDIIVNVDCDFLKKYNLKPDTAIRSKPELEGIFQEILQNDPILQPGDSAFLIEPHLSIVMELVKHFLENKKIIIFNLAASFLCEYYPEEVMYLFENSDLVFGNDSEYTAFGKIFKVPANTNKDLLSSINAHFDKKPIRTLVMTRGKKSIFVLSNTLIKEFKTTHLEEDKIVDTDGAGDAFVGGYLAQFVRNKSIQDCVKCGMWAAKEIIQNHGCNFDNKKVYGL</sequence>
<comment type="caution">
    <text evidence="11">The sequence shown here is derived from an EMBL/GenBank/DDBJ whole genome shotgun (WGS) entry which is preliminary data.</text>
</comment>
<keyword evidence="6 9" id="KW-0547">Nucleotide-binding</keyword>
<keyword evidence="9" id="KW-0539">Nucleus</keyword>
<keyword evidence="9" id="KW-0460">Magnesium</keyword>
<feature type="domain" description="Carbohydrate kinase PfkB" evidence="10">
    <location>
        <begin position="58"/>
        <end position="257"/>
    </location>
</feature>
<evidence type="ECO:0000313" key="11">
    <source>
        <dbReference type="EMBL" id="KAJ8981883.1"/>
    </source>
</evidence>
<keyword evidence="8 9" id="KW-0067">ATP-binding</keyword>
<organism evidence="11 12">
    <name type="scientific">Molorchus minor</name>
    <dbReference type="NCBI Taxonomy" id="1323400"/>
    <lineage>
        <taxon>Eukaryota</taxon>
        <taxon>Metazoa</taxon>
        <taxon>Ecdysozoa</taxon>
        <taxon>Arthropoda</taxon>
        <taxon>Hexapoda</taxon>
        <taxon>Insecta</taxon>
        <taxon>Pterygota</taxon>
        <taxon>Neoptera</taxon>
        <taxon>Endopterygota</taxon>
        <taxon>Coleoptera</taxon>
        <taxon>Polyphaga</taxon>
        <taxon>Cucujiformia</taxon>
        <taxon>Chrysomeloidea</taxon>
        <taxon>Cerambycidae</taxon>
        <taxon>Lamiinae</taxon>
        <taxon>Monochamini</taxon>
        <taxon>Molorchus</taxon>
    </lineage>
</organism>
<reference evidence="11" key="1">
    <citation type="journal article" date="2023" name="Insect Mol. Biol.">
        <title>Genome sequencing provides insights into the evolution of gene families encoding plant cell wall-degrading enzymes in longhorned beetles.</title>
        <authorList>
            <person name="Shin N.R."/>
            <person name="Okamura Y."/>
            <person name="Kirsch R."/>
            <person name="Pauchet Y."/>
        </authorList>
    </citation>
    <scope>NUCLEOTIDE SEQUENCE</scope>
    <source>
        <strain evidence="11">MMC_N1</strain>
    </source>
</reference>
<keyword evidence="7 9" id="KW-0418">Kinase</keyword>
<evidence type="ECO:0000256" key="9">
    <source>
        <dbReference type="RuleBase" id="RU368116"/>
    </source>
</evidence>
<dbReference type="PANTHER" id="PTHR45769:SF3">
    <property type="entry name" value="ADENOSINE KINASE"/>
    <property type="match status" value="1"/>
</dbReference>
<keyword evidence="4 9" id="KW-0808">Transferase</keyword>